<dbReference type="Ensembl" id="ENSSSCT00055040311.1">
    <property type="protein sequence ID" value="ENSSSCP00055032072.1"/>
    <property type="gene ID" value="ENSSSCG00055020546.1"/>
</dbReference>
<dbReference type="Proteomes" id="UP000694727">
    <property type="component" value="Unplaced"/>
</dbReference>
<dbReference type="Ensembl" id="ENSSSCT00030065797.1">
    <property type="protein sequence ID" value="ENSSSCP00030030100.1"/>
    <property type="gene ID" value="ENSSSCG00030047154.1"/>
</dbReference>
<dbReference type="PANTHER" id="PTHR13422">
    <property type="entry name" value="SIN3-HDAC COMPLEX-ASSOCIATED FACTOR"/>
    <property type="match status" value="1"/>
</dbReference>
<dbReference type="Ensembl" id="ENSSSCT00045035709.1">
    <property type="protein sequence ID" value="ENSSSCP00045024818.1"/>
    <property type="gene ID" value="ENSSSCG00045020930.1"/>
</dbReference>
<dbReference type="Proteomes" id="UP000694723">
    <property type="component" value="Unplaced"/>
</dbReference>
<dbReference type="Proteomes" id="UP000694724">
    <property type="component" value="Unplaced"/>
</dbReference>
<organism evidence="2 3">
    <name type="scientific">Sus scrofa</name>
    <name type="common">Pig</name>
    <dbReference type="NCBI Taxonomy" id="9823"/>
    <lineage>
        <taxon>Eukaryota</taxon>
        <taxon>Metazoa</taxon>
        <taxon>Chordata</taxon>
        <taxon>Craniata</taxon>
        <taxon>Vertebrata</taxon>
        <taxon>Euteleostomi</taxon>
        <taxon>Mammalia</taxon>
        <taxon>Eutheria</taxon>
        <taxon>Laurasiatheria</taxon>
        <taxon>Artiodactyla</taxon>
        <taxon>Suina</taxon>
        <taxon>Suidae</taxon>
        <taxon>Sus</taxon>
    </lineage>
</organism>
<dbReference type="InterPro" id="IPR026065">
    <property type="entry name" value="FAM60A"/>
</dbReference>
<name>A0A8D0IXM7_PIG</name>
<dbReference type="Proteomes" id="UP000694728">
    <property type="component" value="Unplaced"/>
</dbReference>
<feature type="compositionally biased region" description="Polar residues" evidence="1">
    <location>
        <begin position="136"/>
        <end position="152"/>
    </location>
</feature>
<evidence type="ECO:0000256" key="1">
    <source>
        <dbReference type="SAM" id="MobiDB-lite"/>
    </source>
</evidence>
<sequence>MFGFHKPKMYRSIEGCCICRAKSSSSRFTDSKRYEKDFQSCFGLHETRSGDICNACVLLVKRWKKLPAGSKKNWNHVVDARAGPSLKTTLKPKKVKTLSGNRIKSNQISKLQKEFKRHNSDAHSTTSSASPAQSPCYSNQSDDGSDTEMASGSNRTPVFSFLDLTYWKRQKICCGIIYKGRFGEVLIDTHLFKPCCSNKKAAAEKPEEQGPEPLPISTQEWAFSATYNHSLQQRWILNPLRKARDRASNLRDWIHFCAP</sequence>
<dbReference type="Proteomes" id="UP000694570">
    <property type="component" value="Unplaced"/>
</dbReference>
<dbReference type="PANTHER" id="PTHR13422:SF18">
    <property type="entry name" value="SIN3-HDAC COMPLEX-ASSOCIATED FACTOR"/>
    <property type="match status" value="1"/>
</dbReference>
<reference evidence="2" key="1">
    <citation type="submission" date="2025-05" db="UniProtKB">
        <authorList>
            <consortium name="Ensembl"/>
        </authorList>
    </citation>
    <scope>IDENTIFICATION</scope>
</reference>
<dbReference type="Proteomes" id="UP000694725">
    <property type="component" value="Unplaced"/>
</dbReference>
<dbReference type="Ensembl" id="ENSSSCT00035064593.1">
    <property type="protein sequence ID" value="ENSSSCP00035026168.1"/>
    <property type="gene ID" value="ENSSSCG00035048467.1"/>
</dbReference>
<proteinExistence type="predicted"/>
<dbReference type="Ensembl" id="ENSSSCT00065048819.1">
    <property type="protein sequence ID" value="ENSSSCP00065021095.1"/>
    <property type="gene ID" value="ENSSSCG00065035828.1"/>
</dbReference>
<dbReference type="Pfam" id="PF15396">
    <property type="entry name" value="FAM60A"/>
    <property type="match status" value="1"/>
</dbReference>
<dbReference type="AlphaFoldDB" id="A0A8D0IXM7"/>
<feature type="compositionally biased region" description="Low complexity" evidence="1">
    <location>
        <begin position="124"/>
        <end position="135"/>
    </location>
</feature>
<accession>A0A8D0IXM7</accession>
<feature type="region of interest" description="Disordered" evidence="1">
    <location>
        <begin position="112"/>
        <end position="152"/>
    </location>
</feature>
<evidence type="ECO:0000313" key="2">
    <source>
        <dbReference type="Ensembl" id="ENSSSCP00030030100.1"/>
    </source>
</evidence>
<protein>
    <submittedName>
        <fullName evidence="2">SIN3-HDAC complex associated factor</fullName>
    </submittedName>
</protein>
<dbReference type="Ensembl" id="ENSSSCT00025015453.1">
    <property type="protein sequence ID" value="ENSSSCP00025006098.1"/>
    <property type="gene ID" value="ENSSSCG00025011697.1"/>
</dbReference>
<gene>
    <name evidence="2" type="primary">SINHCAF</name>
</gene>
<dbReference type="Proteomes" id="UP000694720">
    <property type="component" value="Unplaced"/>
</dbReference>
<dbReference type="Ensembl" id="ENSSSCT00060034402.1">
    <property type="protein sequence ID" value="ENSSSCP00060014740.1"/>
    <property type="gene ID" value="ENSSSCG00060025370.1"/>
</dbReference>
<evidence type="ECO:0000313" key="3">
    <source>
        <dbReference type="Proteomes" id="UP000694570"/>
    </source>
</evidence>
<feature type="compositionally biased region" description="Basic and acidic residues" evidence="1">
    <location>
        <begin position="112"/>
        <end position="121"/>
    </location>
</feature>